<dbReference type="GO" id="GO:0035251">
    <property type="term" value="F:UDP-glucosyltransferase activity"/>
    <property type="evidence" value="ECO:0000318"/>
    <property type="project" value="GO_Central"/>
</dbReference>
<dbReference type="EMBL" id="KI394767">
    <property type="protein sequence ID" value="ERN01328.1"/>
    <property type="molecule type" value="Genomic_DNA"/>
</dbReference>
<gene>
    <name evidence="2" type="ORF">AMTR_s00002p00256200</name>
</gene>
<keyword evidence="3" id="KW-1185">Reference proteome</keyword>
<dbReference type="InterPro" id="IPR002213">
    <property type="entry name" value="UDP_glucos_trans"/>
</dbReference>
<dbReference type="CDD" id="cd03784">
    <property type="entry name" value="GT1_Gtf-like"/>
    <property type="match status" value="1"/>
</dbReference>
<dbReference type="PANTHER" id="PTHR48045:SF22">
    <property type="entry name" value="UDP-GLUCURONOSYL_UDP-GLUCOSYLTRANSFERASE"/>
    <property type="match status" value="1"/>
</dbReference>
<evidence type="ECO:0008006" key="4">
    <source>
        <dbReference type="Google" id="ProtNLM"/>
    </source>
</evidence>
<dbReference type="SUPFAM" id="SSF53756">
    <property type="entry name" value="UDP-Glycosyltransferase/glycogen phosphorylase"/>
    <property type="match status" value="1"/>
</dbReference>
<organism evidence="2 3">
    <name type="scientific">Amborella trichopoda</name>
    <dbReference type="NCBI Taxonomy" id="13333"/>
    <lineage>
        <taxon>Eukaryota</taxon>
        <taxon>Viridiplantae</taxon>
        <taxon>Streptophyta</taxon>
        <taxon>Embryophyta</taxon>
        <taxon>Tracheophyta</taxon>
        <taxon>Spermatophyta</taxon>
        <taxon>Magnoliopsida</taxon>
        <taxon>Amborellales</taxon>
        <taxon>Amborellaceae</taxon>
        <taxon>Amborella</taxon>
    </lineage>
</organism>
<keyword evidence="1" id="KW-0808">Transferase</keyword>
<dbReference type="HOGENOM" id="CLU_1295931_0_0_1"/>
<dbReference type="Gene3D" id="3.40.50.2000">
    <property type="entry name" value="Glycogen Phosphorylase B"/>
    <property type="match status" value="2"/>
</dbReference>
<accession>W1P070</accession>
<evidence type="ECO:0000256" key="1">
    <source>
        <dbReference type="ARBA" id="ARBA00022679"/>
    </source>
</evidence>
<dbReference type="Pfam" id="PF00201">
    <property type="entry name" value="UDPGT"/>
    <property type="match status" value="1"/>
</dbReference>
<name>W1P070_AMBTC</name>
<sequence>MFRLYLNLQQIKKNTSTTFLVSLRLGYWNFQTCSREGSPHEIAESLNVFHQVQNAKSIIVSSFYELESSEIDALSSLVPRPIFHVGPLMPFPPPKDHEFKTNARPELDCSSWLDLQPRGFTLYASLGSVMLVPAKQMEELAHGLIESKTRFIWVARDPSTNLRDICTDRGLVVPWCSQSKVLRHPSVGGFLTHCGWLYIGRCIDWCTNVNFPD</sequence>
<proteinExistence type="predicted"/>
<dbReference type="AlphaFoldDB" id="W1P070"/>
<dbReference type="PANTHER" id="PTHR48045">
    <property type="entry name" value="UDP-GLYCOSYLTRANSFERASE 72B1"/>
    <property type="match status" value="1"/>
</dbReference>
<reference evidence="3" key="1">
    <citation type="journal article" date="2013" name="Science">
        <title>The Amborella genome and the evolution of flowering plants.</title>
        <authorList>
            <consortium name="Amborella Genome Project"/>
        </authorList>
    </citation>
    <scope>NUCLEOTIDE SEQUENCE [LARGE SCALE GENOMIC DNA]</scope>
</reference>
<dbReference type="Gramene" id="ERN01328">
    <property type="protein sequence ID" value="ERN01328"/>
    <property type="gene ID" value="AMTR_s00002p00256200"/>
</dbReference>
<evidence type="ECO:0000313" key="3">
    <source>
        <dbReference type="Proteomes" id="UP000017836"/>
    </source>
</evidence>
<dbReference type="Proteomes" id="UP000017836">
    <property type="component" value="Unassembled WGS sequence"/>
</dbReference>
<dbReference type="OMA" id="LRDICTD"/>
<evidence type="ECO:0000313" key="2">
    <source>
        <dbReference type="EMBL" id="ERN01328.1"/>
    </source>
</evidence>
<dbReference type="eggNOG" id="KOG1192">
    <property type="taxonomic scope" value="Eukaryota"/>
</dbReference>
<protein>
    <recommendedName>
        <fullName evidence="4">UDP-glycosyltransferases domain-containing protein</fullName>
    </recommendedName>
</protein>